<accession>A0A7W7YI18</accession>
<feature type="chain" id="PRO_5030845236" description="Lipoprotein" evidence="2">
    <location>
        <begin position="25"/>
        <end position="111"/>
    </location>
</feature>
<reference evidence="3 4" key="1">
    <citation type="submission" date="2020-08" db="EMBL/GenBank/DDBJ databases">
        <title>Genomic Encyclopedia of Type Strains, Phase IV (KMG-IV): sequencing the most valuable type-strain genomes for metagenomic binning, comparative biology and taxonomic classification.</title>
        <authorList>
            <person name="Goeker M."/>
        </authorList>
    </citation>
    <scope>NUCLEOTIDE SEQUENCE [LARGE SCALE GENOMIC DNA]</scope>
    <source>
        <strain evidence="3 4">DSM 12251</strain>
    </source>
</reference>
<dbReference type="PROSITE" id="PS51257">
    <property type="entry name" value="PROKAR_LIPOPROTEIN"/>
    <property type="match status" value="1"/>
</dbReference>
<keyword evidence="4" id="KW-1185">Reference proteome</keyword>
<sequence>MKRTLQILCLAVAALGLSSCTTYVEETGYVAARPGYVAGYGYRTAPRHHHGPYYGSSRYYDGRTVAYRGPSRYRSSYRDYDGRRDYDRRRSVPYRSTSVSTRVRGDVTLFR</sequence>
<dbReference type="AlphaFoldDB" id="A0A7W7YI18"/>
<evidence type="ECO:0000256" key="2">
    <source>
        <dbReference type="SAM" id="SignalP"/>
    </source>
</evidence>
<feature type="signal peptide" evidence="2">
    <location>
        <begin position="1"/>
        <end position="24"/>
    </location>
</feature>
<name>A0A7W7YI18_9BACT</name>
<organism evidence="3 4">
    <name type="scientific">Prosthecobacter dejongeii</name>
    <dbReference type="NCBI Taxonomy" id="48465"/>
    <lineage>
        <taxon>Bacteria</taxon>
        <taxon>Pseudomonadati</taxon>
        <taxon>Verrucomicrobiota</taxon>
        <taxon>Verrucomicrobiia</taxon>
        <taxon>Verrucomicrobiales</taxon>
        <taxon>Verrucomicrobiaceae</taxon>
        <taxon>Prosthecobacter</taxon>
    </lineage>
</organism>
<evidence type="ECO:0000256" key="1">
    <source>
        <dbReference type="SAM" id="MobiDB-lite"/>
    </source>
</evidence>
<feature type="region of interest" description="Disordered" evidence="1">
    <location>
        <begin position="78"/>
        <end position="100"/>
    </location>
</feature>
<gene>
    <name evidence="3" type="ORF">HNQ64_000721</name>
</gene>
<comment type="caution">
    <text evidence="3">The sequence shown here is derived from an EMBL/GenBank/DDBJ whole genome shotgun (WGS) entry which is preliminary data.</text>
</comment>
<dbReference type="EMBL" id="JACHIF010000001">
    <property type="protein sequence ID" value="MBB5036487.1"/>
    <property type="molecule type" value="Genomic_DNA"/>
</dbReference>
<feature type="compositionally biased region" description="Basic and acidic residues" evidence="1">
    <location>
        <begin position="78"/>
        <end position="90"/>
    </location>
</feature>
<evidence type="ECO:0000313" key="3">
    <source>
        <dbReference type="EMBL" id="MBB5036487.1"/>
    </source>
</evidence>
<proteinExistence type="predicted"/>
<dbReference type="Proteomes" id="UP000534294">
    <property type="component" value="Unassembled WGS sequence"/>
</dbReference>
<protein>
    <recommendedName>
        <fullName evidence="5">Lipoprotein</fullName>
    </recommendedName>
</protein>
<evidence type="ECO:0008006" key="5">
    <source>
        <dbReference type="Google" id="ProtNLM"/>
    </source>
</evidence>
<dbReference type="RefSeq" id="WP_184205405.1">
    <property type="nucleotide sequence ID" value="NZ_JACHIF010000001.1"/>
</dbReference>
<keyword evidence="2" id="KW-0732">Signal</keyword>
<evidence type="ECO:0000313" key="4">
    <source>
        <dbReference type="Proteomes" id="UP000534294"/>
    </source>
</evidence>